<keyword evidence="1" id="KW-0812">Transmembrane</keyword>
<sequence>MDNNSSTNDSSIDNKSAIVDIINEYGVKSVSLKTNISIDSLNRLSQNDYSKFTKIQTLGFVKIIEREYNIKLPELKNNIREFFVKNDNIKQEHFITTDVDSNVESGGFSSFIFYIFIISTIYGLWYIYENYYKTTLTQDIIVPQKTYFNIENNYSKIEEKKPVVDIKPIEIKKVVEKNETVDNSKNKVAILDILNTLDSDKNSTLDVNDRTKDYNKTTDNIVEEEKKVALRSNIELIPSSKIWFGFINITNPKKRWHKSYKRATSYSFDVEKDSWLMMINRGKFTIKDNNNTKEYDIKSRTYFKINSQDGIEEITYNEYKSLGGYRVW</sequence>
<evidence type="ECO:0000313" key="2">
    <source>
        <dbReference type="EMBL" id="SHO80845.1"/>
    </source>
</evidence>
<dbReference type="AlphaFoldDB" id="A0A1W1EJ02"/>
<feature type="transmembrane region" description="Helical" evidence="1">
    <location>
        <begin position="111"/>
        <end position="128"/>
    </location>
</feature>
<protein>
    <submittedName>
        <fullName evidence="2">Membrane protein</fullName>
    </submittedName>
</protein>
<proteinExistence type="predicted"/>
<name>A0A1W1EJ02_9ZZZZ</name>
<evidence type="ECO:0000256" key="1">
    <source>
        <dbReference type="SAM" id="Phobius"/>
    </source>
</evidence>
<gene>
    <name evidence="2" type="ORF">MNB_SV-15-495</name>
</gene>
<keyword evidence="1" id="KW-0472">Membrane</keyword>
<keyword evidence="1" id="KW-1133">Transmembrane helix</keyword>
<organism evidence="2">
    <name type="scientific">hydrothermal vent metagenome</name>
    <dbReference type="NCBI Taxonomy" id="652676"/>
    <lineage>
        <taxon>unclassified sequences</taxon>
        <taxon>metagenomes</taxon>
        <taxon>ecological metagenomes</taxon>
    </lineage>
</organism>
<accession>A0A1W1EJ02</accession>
<dbReference type="EMBL" id="FRYL01000021">
    <property type="protein sequence ID" value="SHO80845.1"/>
    <property type="molecule type" value="Genomic_DNA"/>
</dbReference>
<reference evidence="2" key="1">
    <citation type="submission" date="2016-10" db="EMBL/GenBank/DDBJ databases">
        <authorList>
            <person name="de Groot N.N."/>
        </authorList>
    </citation>
    <scope>NUCLEOTIDE SEQUENCE</scope>
</reference>